<accession>A0A1G1T7T1</accession>
<protein>
    <recommendedName>
        <fullName evidence="3">Histidine phosphatase family protein</fullName>
    </recommendedName>
</protein>
<gene>
    <name evidence="1" type="ORF">BEN48_00530</name>
</gene>
<dbReference type="AlphaFoldDB" id="A0A1G1T7T1"/>
<dbReference type="EMBL" id="MDZC01000046">
    <property type="protein sequence ID" value="OGX86884.1"/>
    <property type="molecule type" value="Genomic_DNA"/>
</dbReference>
<dbReference type="RefSeq" id="WP_070733508.1">
    <property type="nucleotide sequence ID" value="NZ_MDZC01000046.1"/>
</dbReference>
<keyword evidence="2" id="KW-1185">Reference proteome</keyword>
<evidence type="ECO:0000313" key="1">
    <source>
        <dbReference type="EMBL" id="OGX86884.1"/>
    </source>
</evidence>
<sequence length="209" mass="23526">MITHFTELDRTKLFLLYHLNPVHPQAPPVPKGPLLQIIIIRHGEKPTEGDNLSPEGLERALALPAVLNSLLPRPPHFTYVPCIGTDKEDTTRVRMMQTVLPYAVQHNLTINSDYAPDEIKGLVKELRHHRGTVLLVWEHHNIVKIAEALGIEEPQAWPDDDYDSIWTITFKKGRAKGKAKLPVFTKTQQGIRPVAVWPGTATEPVALPF</sequence>
<dbReference type="Proteomes" id="UP000177791">
    <property type="component" value="Unassembled WGS sequence"/>
</dbReference>
<dbReference type="STRING" id="1908236.BEN48_00530"/>
<evidence type="ECO:0008006" key="3">
    <source>
        <dbReference type="Google" id="ProtNLM"/>
    </source>
</evidence>
<comment type="caution">
    <text evidence="1">The sequence shown here is derived from an EMBL/GenBank/DDBJ whole genome shotgun (WGS) entry which is preliminary data.</text>
</comment>
<evidence type="ECO:0000313" key="2">
    <source>
        <dbReference type="Proteomes" id="UP000177791"/>
    </source>
</evidence>
<organism evidence="1 2">
    <name type="scientific">Hymenobacter glacialis</name>
    <dbReference type="NCBI Taxonomy" id="1908236"/>
    <lineage>
        <taxon>Bacteria</taxon>
        <taxon>Pseudomonadati</taxon>
        <taxon>Bacteroidota</taxon>
        <taxon>Cytophagia</taxon>
        <taxon>Cytophagales</taxon>
        <taxon>Hymenobacteraceae</taxon>
        <taxon>Hymenobacter</taxon>
    </lineage>
</organism>
<reference evidence="1 2" key="1">
    <citation type="submission" date="2016-08" db="EMBL/GenBank/DDBJ databases">
        <title>Hymenobacter coccineus sp. nov., Hymenobacter lapidarius sp. nov. and Hymenobacter glacialis sp. nov., isolated from Antarctic soil.</title>
        <authorList>
            <person name="Sedlacek I."/>
            <person name="Kralova S."/>
            <person name="Kyrova K."/>
            <person name="Maslanova I."/>
            <person name="Stankova E."/>
            <person name="Vrbovska V."/>
            <person name="Nemec M."/>
            <person name="Bartak M."/>
            <person name="Svec P."/>
            <person name="Busse H.-J."/>
            <person name="Pantucek R."/>
        </authorList>
    </citation>
    <scope>NUCLEOTIDE SEQUENCE [LARGE SCALE GENOMIC DNA]</scope>
    <source>
        <strain evidence="1 2">CCM 8648</strain>
    </source>
</reference>
<name>A0A1G1T7T1_9BACT</name>
<proteinExistence type="predicted"/>
<dbReference type="OrthoDB" id="8448116at2"/>